<dbReference type="Proteomes" id="UP000789901">
    <property type="component" value="Unassembled WGS sequence"/>
</dbReference>
<keyword evidence="2" id="KW-1185">Reference proteome</keyword>
<protein>
    <submittedName>
        <fullName evidence="1">45258_t:CDS:1</fullName>
    </submittedName>
</protein>
<reference evidence="1 2" key="1">
    <citation type="submission" date="2021-06" db="EMBL/GenBank/DDBJ databases">
        <authorList>
            <person name="Kallberg Y."/>
            <person name="Tangrot J."/>
            <person name="Rosling A."/>
        </authorList>
    </citation>
    <scope>NUCLEOTIDE SEQUENCE [LARGE SCALE GENOMIC DNA]</scope>
    <source>
        <strain evidence="1 2">120-4 pot B 10/14</strain>
    </source>
</reference>
<name>A0ABN7VG03_GIGMA</name>
<accession>A0ABN7VG03</accession>
<evidence type="ECO:0000313" key="2">
    <source>
        <dbReference type="Proteomes" id="UP000789901"/>
    </source>
</evidence>
<dbReference type="EMBL" id="CAJVQB010014504">
    <property type="protein sequence ID" value="CAG8768821.1"/>
    <property type="molecule type" value="Genomic_DNA"/>
</dbReference>
<comment type="caution">
    <text evidence="1">The sequence shown here is derived from an EMBL/GenBank/DDBJ whole genome shotgun (WGS) entry which is preliminary data.</text>
</comment>
<organism evidence="1 2">
    <name type="scientific">Gigaspora margarita</name>
    <dbReference type="NCBI Taxonomy" id="4874"/>
    <lineage>
        <taxon>Eukaryota</taxon>
        <taxon>Fungi</taxon>
        <taxon>Fungi incertae sedis</taxon>
        <taxon>Mucoromycota</taxon>
        <taxon>Glomeromycotina</taxon>
        <taxon>Glomeromycetes</taxon>
        <taxon>Diversisporales</taxon>
        <taxon>Gigasporaceae</taxon>
        <taxon>Gigaspora</taxon>
    </lineage>
</organism>
<proteinExistence type="predicted"/>
<gene>
    <name evidence="1" type="ORF">GMARGA_LOCUS18293</name>
</gene>
<sequence>MQLETAVREALDKEYLPWRKLTKLYGFFSIEQEKIRNVSLGKFEHITNRIRNEIQDEWKPFFNSDLDNVGIQIRMIWTHGELWPALD</sequence>
<evidence type="ECO:0000313" key="1">
    <source>
        <dbReference type="EMBL" id="CAG8768821.1"/>
    </source>
</evidence>